<keyword evidence="1" id="KW-0812">Transmembrane</keyword>
<name>A0A1W1CH19_9ZZZZ</name>
<keyword evidence="1" id="KW-1133">Transmembrane helix</keyword>
<keyword evidence="1" id="KW-0472">Membrane</keyword>
<feature type="transmembrane region" description="Helical" evidence="1">
    <location>
        <begin position="148"/>
        <end position="174"/>
    </location>
</feature>
<protein>
    <submittedName>
        <fullName evidence="2">Uncharacterized protein</fullName>
    </submittedName>
</protein>
<gene>
    <name evidence="2" type="ORF">MNB_SV-14-1531</name>
</gene>
<accession>A0A1W1CH19</accession>
<dbReference type="EMBL" id="FPHN01000177">
    <property type="protein sequence ID" value="SFV64981.1"/>
    <property type="molecule type" value="Genomic_DNA"/>
</dbReference>
<feature type="transmembrane region" description="Helical" evidence="1">
    <location>
        <begin position="114"/>
        <end position="136"/>
    </location>
</feature>
<organism evidence="2">
    <name type="scientific">hydrothermal vent metagenome</name>
    <dbReference type="NCBI Taxonomy" id="652676"/>
    <lineage>
        <taxon>unclassified sequences</taxon>
        <taxon>metagenomes</taxon>
        <taxon>ecological metagenomes</taxon>
    </lineage>
</organism>
<feature type="transmembrane region" description="Helical" evidence="1">
    <location>
        <begin position="79"/>
        <end position="107"/>
    </location>
</feature>
<sequence>MHLQRFIIEGDYRLSSIIEKLKEKKLIELDVSNEEKMPEFTIVAEEFDNAEIEYKLYKKIDEVWEESELDDLDLDRTPLWLILLFGMVFISYFVVGLIQSSAIYNLYNTKYEIYGLFSAIGAVITAYIPILGSIVAYNSATELWNWSWYNALFIFFFYYLPLFGFIVYILWIILKAYYSDRWYRFWRSEFN</sequence>
<proteinExistence type="predicted"/>
<evidence type="ECO:0000256" key="1">
    <source>
        <dbReference type="SAM" id="Phobius"/>
    </source>
</evidence>
<reference evidence="2" key="1">
    <citation type="submission" date="2016-10" db="EMBL/GenBank/DDBJ databases">
        <authorList>
            <person name="de Groot N.N."/>
        </authorList>
    </citation>
    <scope>NUCLEOTIDE SEQUENCE</scope>
</reference>
<dbReference type="AlphaFoldDB" id="A0A1W1CH19"/>
<evidence type="ECO:0000313" key="2">
    <source>
        <dbReference type="EMBL" id="SFV64981.1"/>
    </source>
</evidence>